<gene>
    <name evidence="2" type="ORF">CBER1_03173</name>
</gene>
<feature type="compositionally biased region" description="Basic and acidic residues" evidence="1">
    <location>
        <begin position="62"/>
        <end position="73"/>
    </location>
</feature>
<dbReference type="Proteomes" id="UP000237631">
    <property type="component" value="Unassembled WGS sequence"/>
</dbReference>
<accession>A0A2S6CL93</accession>
<feature type="region of interest" description="Disordered" evidence="1">
    <location>
        <begin position="62"/>
        <end position="89"/>
    </location>
</feature>
<keyword evidence="3" id="KW-1185">Reference proteome</keyword>
<name>A0A2S6CL93_9PEZI</name>
<organism evidence="2 3">
    <name type="scientific">Cercospora berteroae</name>
    <dbReference type="NCBI Taxonomy" id="357750"/>
    <lineage>
        <taxon>Eukaryota</taxon>
        <taxon>Fungi</taxon>
        <taxon>Dikarya</taxon>
        <taxon>Ascomycota</taxon>
        <taxon>Pezizomycotina</taxon>
        <taxon>Dothideomycetes</taxon>
        <taxon>Dothideomycetidae</taxon>
        <taxon>Mycosphaerellales</taxon>
        <taxon>Mycosphaerellaceae</taxon>
        <taxon>Cercospora</taxon>
    </lineage>
</organism>
<evidence type="ECO:0000313" key="2">
    <source>
        <dbReference type="EMBL" id="PPJ60507.1"/>
    </source>
</evidence>
<reference evidence="3" key="1">
    <citation type="journal article" date="2017" name="bioRxiv">
        <title>Conservation of a gene cluster reveals novel cercosporin biosynthetic mechanisms and extends production to the genus Colletotrichum.</title>
        <authorList>
            <person name="de Jonge R."/>
            <person name="Ebert M.K."/>
            <person name="Huitt-Roehl C.R."/>
            <person name="Pal P."/>
            <person name="Suttle J.C."/>
            <person name="Spanner R.E."/>
            <person name="Neubauer J.D."/>
            <person name="Jurick W.M.II."/>
            <person name="Stott K.A."/>
            <person name="Secor G.A."/>
            <person name="Thomma B.P.H.J."/>
            <person name="Van de Peer Y."/>
            <person name="Townsend C.A."/>
            <person name="Bolton M.D."/>
        </authorList>
    </citation>
    <scope>NUCLEOTIDE SEQUENCE [LARGE SCALE GENOMIC DNA]</scope>
    <source>
        <strain evidence="3">CBS538.71</strain>
    </source>
</reference>
<dbReference type="AlphaFoldDB" id="A0A2S6CL93"/>
<evidence type="ECO:0000256" key="1">
    <source>
        <dbReference type="SAM" id="MobiDB-lite"/>
    </source>
</evidence>
<protein>
    <submittedName>
        <fullName evidence="2">Uncharacterized protein</fullName>
    </submittedName>
</protein>
<dbReference type="EMBL" id="PNEN01000266">
    <property type="protein sequence ID" value="PPJ60507.1"/>
    <property type="molecule type" value="Genomic_DNA"/>
</dbReference>
<proteinExistence type="predicted"/>
<evidence type="ECO:0000313" key="3">
    <source>
        <dbReference type="Proteomes" id="UP000237631"/>
    </source>
</evidence>
<dbReference type="OrthoDB" id="10393422at2759"/>
<comment type="caution">
    <text evidence="2">The sequence shown here is derived from an EMBL/GenBank/DDBJ whole genome shotgun (WGS) entry which is preliminary data.</text>
</comment>
<sequence>MKIEDRGMIKCFCGRVLGHDEIRIRAGEGLWLRYLEVKGKKEKNRQDAVLAAFKLEAVVDKKREGDEGGRKAEQNAGEENKEAEEDAGFILVERSDADAEAEEEWTMIDV</sequence>